<keyword evidence="9" id="KW-0411">Iron-sulfur</keyword>
<dbReference type="EMBL" id="FNLL01000011">
    <property type="protein sequence ID" value="SDU53581.1"/>
    <property type="molecule type" value="Genomic_DNA"/>
</dbReference>
<comment type="cofactor">
    <cofactor evidence="2">
        <name>[4Fe-4S] cluster</name>
        <dbReference type="ChEBI" id="CHEBI:49883"/>
    </cofactor>
</comment>
<gene>
    <name evidence="10" type="ORF">SAMN04487931_111120</name>
</gene>
<evidence type="ECO:0000256" key="3">
    <source>
        <dbReference type="ARBA" id="ARBA00008703"/>
    </source>
</evidence>
<evidence type="ECO:0000256" key="1">
    <source>
        <dbReference type="ARBA" id="ARBA00001933"/>
    </source>
</evidence>
<dbReference type="InterPro" id="IPR007197">
    <property type="entry name" value="rSAM"/>
</dbReference>
<evidence type="ECO:0000256" key="7">
    <source>
        <dbReference type="ARBA" id="ARBA00022898"/>
    </source>
</evidence>
<dbReference type="SUPFAM" id="SSF102114">
    <property type="entry name" value="Radical SAM enzymes"/>
    <property type="match status" value="1"/>
</dbReference>
<evidence type="ECO:0000256" key="9">
    <source>
        <dbReference type="ARBA" id="ARBA00023014"/>
    </source>
</evidence>
<dbReference type="GO" id="GO:0046872">
    <property type="term" value="F:metal ion binding"/>
    <property type="evidence" value="ECO:0007669"/>
    <property type="project" value="UniProtKB-KW"/>
</dbReference>
<comment type="similarity">
    <text evidence="3">Belongs to the radical SAM superfamily. KamA family.</text>
</comment>
<keyword evidence="7" id="KW-0663">Pyridoxal phosphate</keyword>
<dbReference type="GO" id="GO:0003824">
    <property type="term" value="F:catalytic activity"/>
    <property type="evidence" value="ECO:0007669"/>
    <property type="project" value="InterPro"/>
</dbReference>
<dbReference type="Gene3D" id="3.20.20.70">
    <property type="entry name" value="Aldolase class I"/>
    <property type="match status" value="1"/>
</dbReference>
<keyword evidence="8" id="KW-0408">Iron</keyword>
<dbReference type="PANTHER" id="PTHR30538:SF0">
    <property type="entry name" value="L-LYSINE 2,3-AMINOMUTASE AQ_1632-RELATED"/>
    <property type="match status" value="1"/>
</dbReference>
<evidence type="ECO:0000313" key="10">
    <source>
        <dbReference type="EMBL" id="SDU53581.1"/>
    </source>
</evidence>
<dbReference type="GO" id="GO:0051539">
    <property type="term" value="F:4 iron, 4 sulfur cluster binding"/>
    <property type="evidence" value="ECO:0007669"/>
    <property type="project" value="UniProtKB-KW"/>
</dbReference>
<dbReference type="InterPro" id="IPR013785">
    <property type="entry name" value="Aldolase_TIM"/>
</dbReference>
<keyword evidence="5" id="KW-0949">S-adenosyl-L-methionine</keyword>
<organism evidence="10 11">
    <name type="scientific">Desulfobacula phenolica</name>
    <dbReference type="NCBI Taxonomy" id="90732"/>
    <lineage>
        <taxon>Bacteria</taxon>
        <taxon>Pseudomonadati</taxon>
        <taxon>Thermodesulfobacteriota</taxon>
        <taxon>Desulfobacteria</taxon>
        <taxon>Desulfobacterales</taxon>
        <taxon>Desulfobacteraceae</taxon>
        <taxon>Desulfobacula</taxon>
    </lineage>
</organism>
<sequence>MQYRPYTLKNYQKISKLKSLPETASFDMNVVGRVLPFKTNNYVVDELIDWDNYDKDPLFAINFPQKRLLEPEHFELVSGLLESGADTGTIDRTVDEIRQGLNPHPAGQLDFNVPVLAGNKVSGIQHKYKETMLVFPAQGQTCHAYCTFCFRWPQFTGMSGHKIALKQSDIFIEYLKHHPEITDVLFTGGDPMTMSAGRLEVYINALLESGPSNLRTIRIGTKSLSYWPYRYLTDNDSEKILELFRKITDSGLHLSIMAHINHYREMSTDAFREAVKRIQQTGAVIRSQSPVLKNVNDSSDIWEKMWIDQVNLGIIPYYMFIPRDTGSHIFFSIPLIKAYDIFRKAFSRVSGLARTVRGPSMSALPGKIKIDGIPDINGKKYIAMSLIQGRSPDWVKKPFFAEYDENACWINELKPAFGETSFFFERDEFKSVD</sequence>
<evidence type="ECO:0000256" key="6">
    <source>
        <dbReference type="ARBA" id="ARBA00022723"/>
    </source>
</evidence>
<dbReference type="InterPro" id="IPR058240">
    <property type="entry name" value="rSAM_sf"/>
</dbReference>
<reference evidence="11" key="1">
    <citation type="submission" date="2016-10" db="EMBL/GenBank/DDBJ databases">
        <authorList>
            <person name="Varghese N."/>
            <person name="Submissions S."/>
        </authorList>
    </citation>
    <scope>NUCLEOTIDE SEQUENCE [LARGE SCALE GENOMIC DNA]</scope>
    <source>
        <strain evidence="11">DSM 3384</strain>
    </source>
</reference>
<dbReference type="SFLD" id="SFLDG01070">
    <property type="entry name" value="PLP-dependent"/>
    <property type="match status" value="1"/>
</dbReference>
<keyword evidence="4" id="KW-0004">4Fe-4S</keyword>
<dbReference type="SFLD" id="SFLDS00029">
    <property type="entry name" value="Radical_SAM"/>
    <property type="match status" value="1"/>
</dbReference>
<dbReference type="RefSeq" id="WP_014955783.1">
    <property type="nucleotide sequence ID" value="NZ_FNLL01000011.1"/>
</dbReference>
<dbReference type="Proteomes" id="UP000199608">
    <property type="component" value="Unassembled WGS sequence"/>
</dbReference>
<protein>
    <submittedName>
        <fullName evidence="10">KamA family protein</fullName>
    </submittedName>
</protein>
<comment type="cofactor">
    <cofactor evidence="1">
        <name>pyridoxal 5'-phosphate</name>
        <dbReference type="ChEBI" id="CHEBI:597326"/>
    </cofactor>
</comment>
<evidence type="ECO:0000256" key="8">
    <source>
        <dbReference type="ARBA" id="ARBA00023004"/>
    </source>
</evidence>
<proteinExistence type="inferred from homology"/>
<evidence type="ECO:0000313" key="11">
    <source>
        <dbReference type="Proteomes" id="UP000199608"/>
    </source>
</evidence>
<evidence type="ECO:0000256" key="4">
    <source>
        <dbReference type="ARBA" id="ARBA00022485"/>
    </source>
</evidence>
<dbReference type="InterPro" id="IPR003739">
    <property type="entry name" value="Lys_aminomutase/Glu_NH3_mut"/>
</dbReference>
<name>A0A1H2JBQ0_9BACT</name>
<dbReference type="AlphaFoldDB" id="A0A1H2JBQ0"/>
<evidence type="ECO:0000256" key="2">
    <source>
        <dbReference type="ARBA" id="ARBA00001966"/>
    </source>
</evidence>
<evidence type="ECO:0000256" key="5">
    <source>
        <dbReference type="ARBA" id="ARBA00022691"/>
    </source>
</evidence>
<keyword evidence="11" id="KW-1185">Reference proteome</keyword>
<accession>A0A1H2JBQ0</accession>
<keyword evidence="6" id="KW-0479">Metal-binding</keyword>
<dbReference type="PANTHER" id="PTHR30538">
    <property type="entry name" value="LYSINE 2,3-AMINOMUTASE-RELATED"/>
    <property type="match status" value="1"/>
</dbReference>